<evidence type="ECO:0000313" key="2">
    <source>
        <dbReference type="EMBL" id="MFC0391190.1"/>
    </source>
</evidence>
<evidence type="ECO:0008006" key="4">
    <source>
        <dbReference type="Google" id="ProtNLM"/>
    </source>
</evidence>
<dbReference type="Proteomes" id="UP001589818">
    <property type="component" value="Unassembled WGS sequence"/>
</dbReference>
<sequence>MKKASLSVGVVGLCLLFFIATAYAVGNDGYEPVVKTADTKTAYIHHIDHKNGKVMFSVDDIEWYEGAEADKVFLEREPDSGEEGTPDGYYIVNDSEELHALEVAPNAQVVMQIFDKNGNIEDVNTEWNQAVTLTEFLQIFNNNEIVDVSQYPFHLTIHNGKVVKIIQQYLP</sequence>
<dbReference type="RefSeq" id="WP_204818156.1">
    <property type="nucleotide sequence ID" value="NZ_JANHOF010000004.1"/>
</dbReference>
<protein>
    <recommendedName>
        <fullName evidence="4">DUF4822 domain-containing protein</fullName>
    </recommendedName>
</protein>
<feature type="chain" id="PRO_5047027347" description="DUF4822 domain-containing protein" evidence="1">
    <location>
        <begin position="25"/>
        <end position="171"/>
    </location>
</feature>
<evidence type="ECO:0000256" key="1">
    <source>
        <dbReference type="SAM" id="SignalP"/>
    </source>
</evidence>
<keyword evidence="1" id="KW-0732">Signal</keyword>
<proteinExistence type="predicted"/>
<name>A0ABV6J5N0_9BACL</name>
<evidence type="ECO:0000313" key="3">
    <source>
        <dbReference type="Proteomes" id="UP001589818"/>
    </source>
</evidence>
<reference evidence="2 3" key="1">
    <citation type="submission" date="2024-09" db="EMBL/GenBank/DDBJ databases">
        <authorList>
            <person name="Sun Q."/>
            <person name="Mori K."/>
        </authorList>
    </citation>
    <scope>NUCLEOTIDE SEQUENCE [LARGE SCALE GENOMIC DNA]</scope>
    <source>
        <strain evidence="2 3">CCM 4839</strain>
    </source>
</reference>
<accession>A0ABV6J5N0</accession>
<comment type="caution">
    <text evidence="2">The sequence shown here is derived from an EMBL/GenBank/DDBJ whole genome shotgun (WGS) entry which is preliminary data.</text>
</comment>
<keyword evidence="3" id="KW-1185">Reference proteome</keyword>
<dbReference type="EMBL" id="JBHLVF010000010">
    <property type="protein sequence ID" value="MFC0391190.1"/>
    <property type="molecule type" value="Genomic_DNA"/>
</dbReference>
<gene>
    <name evidence="2" type="ORF">ACFFJ8_07345</name>
</gene>
<organism evidence="2 3">
    <name type="scientific">Paenibacillus mendelii</name>
    <dbReference type="NCBI Taxonomy" id="206163"/>
    <lineage>
        <taxon>Bacteria</taxon>
        <taxon>Bacillati</taxon>
        <taxon>Bacillota</taxon>
        <taxon>Bacilli</taxon>
        <taxon>Bacillales</taxon>
        <taxon>Paenibacillaceae</taxon>
        <taxon>Paenibacillus</taxon>
    </lineage>
</organism>
<feature type="signal peptide" evidence="1">
    <location>
        <begin position="1"/>
        <end position="24"/>
    </location>
</feature>